<feature type="coiled-coil region" evidence="11">
    <location>
        <begin position="207"/>
        <end position="241"/>
    </location>
</feature>
<dbReference type="SMART" id="SM00388">
    <property type="entry name" value="HisKA"/>
    <property type="match status" value="1"/>
</dbReference>
<dbReference type="InterPro" id="IPR003661">
    <property type="entry name" value="HisK_dim/P_dom"/>
</dbReference>
<comment type="caution">
    <text evidence="16">The sequence shown here is derived from an EMBL/GenBank/DDBJ whole genome shotgun (WGS) entry which is preliminary data.</text>
</comment>
<evidence type="ECO:0000256" key="11">
    <source>
        <dbReference type="SAM" id="Coils"/>
    </source>
</evidence>
<comment type="subcellular location">
    <subcellularLocation>
        <location evidence="2">Membrane</location>
    </subcellularLocation>
</comment>
<dbReference type="CDD" id="cd06225">
    <property type="entry name" value="HAMP"/>
    <property type="match status" value="1"/>
</dbReference>
<feature type="domain" description="Histidine kinase" evidence="14">
    <location>
        <begin position="241"/>
        <end position="454"/>
    </location>
</feature>
<dbReference type="InterPro" id="IPR005467">
    <property type="entry name" value="His_kinase_dom"/>
</dbReference>
<dbReference type="PRINTS" id="PR00344">
    <property type="entry name" value="BCTRLSENSOR"/>
</dbReference>
<keyword evidence="8 13" id="KW-1133">Transmembrane helix</keyword>
<evidence type="ECO:0000256" key="3">
    <source>
        <dbReference type="ARBA" id="ARBA00012438"/>
    </source>
</evidence>
<evidence type="ECO:0000256" key="5">
    <source>
        <dbReference type="ARBA" id="ARBA00022679"/>
    </source>
</evidence>
<keyword evidence="10 13" id="KW-0472">Membrane</keyword>
<dbReference type="EMBL" id="JBHTCM010000012">
    <property type="protein sequence ID" value="MFC7334197.1"/>
    <property type="molecule type" value="Genomic_DNA"/>
</dbReference>
<dbReference type="Pfam" id="PF00512">
    <property type="entry name" value="HisKA"/>
    <property type="match status" value="1"/>
</dbReference>
<dbReference type="InterPro" id="IPR036097">
    <property type="entry name" value="HisK_dim/P_sf"/>
</dbReference>
<dbReference type="Gene3D" id="3.30.565.10">
    <property type="entry name" value="Histidine kinase-like ATPase, C-terminal domain"/>
    <property type="match status" value="1"/>
</dbReference>
<dbReference type="RefSeq" id="WP_377359771.1">
    <property type="nucleotide sequence ID" value="NZ_JBHTCM010000012.1"/>
</dbReference>
<evidence type="ECO:0000256" key="9">
    <source>
        <dbReference type="ARBA" id="ARBA00023012"/>
    </source>
</evidence>
<dbReference type="SUPFAM" id="SSF158472">
    <property type="entry name" value="HAMP domain-like"/>
    <property type="match status" value="1"/>
</dbReference>
<evidence type="ECO:0000256" key="2">
    <source>
        <dbReference type="ARBA" id="ARBA00004370"/>
    </source>
</evidence>
<evidence type="ECO:0000313" key="16">
    <source>
        <dbReference type="EMBL" id="MFC7334197.1"/>
    </source>
</evidence>
<dbReference type="PROSITE" id="PS50109">
    <property type="entry name" value="HIS_KIN"/>
    <property type="match status" value="1"/>
</dbReference>
<keyword evidence="9" id="KW-0902">Two-component regulatory system</keyword>
<proteinExistence type="predicted"/>
<name>A0ABW2KW82_9PROT</name>
<dbReference type="PROSITE" id="PS50885">
    <property type="entry name" value="HAMP"/>
    <property type="match status" value="1"/>
</dbReference>
<dbReference type="InterPro" id="IPR050428">
    <property type="entry name" value="TCS_sensor_his_kinase"/>
</dbReference>
<dbReference type="CDD" id="cd00082">
    <property type="entry name" value="HisKA"/>
    <property type="match status" value="1"/>
</dbReference>
<organism evidence="16 17">
    <name type="scientific">Rhodocista pekingensis</name>
    <dbReference type="NCBI Taxonomy" id="201185"/>
    <lineage>
        <taxon>Bacteria</taxon>
        <taxon>Pseudomonadati</taxon>
        <taxon>Pseudomonadota</taxon>
        <taxon>Alphaproteobacteria</taxon>
        <taxon>Rhodospirillales</taxon>
        <taxon>Azospirillaceae</taxon>
        <taxon>Rhodocista</taxon>
    </lineage>
</organism>
<dbReference type="Gene3D" id="6.10.340.10">
    <property type="match status" value="1"/>
</dbReference>
<reference evidence="17" key="1">
    <citation type="journal article" date="2019" name="Int. J. Syst. Evol. Microbiol.">
        <title>The Global Catalogue of Microorganisms (GCM) 10K type strain sequencing project: providing services to taxonomists for standard genome sequencing and annotation.</title>
        <authorList>
            <consortium name="The Broad Institute Genomics Platform"/>
            <consortium name="The Broad Institute Genome Sequencing Center for Infectious Disease"/>
            <person name="Wu L."/>
            <person name="Ma J."/>
        </authorList>
    </citation>
    <scope>NUCLEOTIDE SEQUENCE [LARGE SCALE GENOMIC DNA]</scope>
    <source>
        <strain evidence="17">CGMCC 1.16275</strain>
    </source>
</reference>
<feature type="transmembrane region" description="Helical" evidence="13">
    <location>
        <begin position="159"/>
        <end position="179"/>
    </location>
</feature>
<evidence type="ECO:0000256" key="7">
    <source>
        <dbReference type="ARBA" id="ARBA00022777"/>
    </source>
</evidence>
<dbReference type="InterPro" id="IPR004358">
    <property type="entry name" value="Sig_transdc_His_kin-like_C"/>
</dbReference>
<dbReference type="PANTHER" id="PTHR45436">
    <property type="entry name" value="SENSOR HISTIDINE KINASE YKOH"/>
    <property type="match status" value="1"/>
</dbReference>
<dbReference type="SMART" id="SM00304">
    <property type="entry name" value="HAMP"/>
    <property type="match status" value="1"/>
</dbReference>
<dbReference type="InterPro" id="IPR036890">
    <property type="entry name" value="HATPase_C_sf"/>
</dbReference>
<gene>
    <name evidence="16" type="ORF">ACFQPS_13575</name>
</gene>
<evidence type="ECO:0000256" key="6">
    <source>
        <dbReference type="ARBA" id="ARBA00022692"/>
    </source>
</evidence>
<dbReference type="Pfam" id="PF02518">
    <property type="entry name" value="HATPase_c"/>
    <property type="match status" value="1"/>
</dbReference>
<dbReference type="Gene3D" id="1.10.287.130">
    <property type="match status" value="1"/>
</dbReference>
<dbReference type="Pfam" id="PF00672">
    <property type="entry name" value="HAMP"/>
    <property type="match status" value="1"/>
</dbReference>
<protein>
    <recommendedName>
        <fullName evidence="3">histidine kinase</fullName>
        <ecNumber evidence="3">2.7.13.3</ecNumber>
    </recommendedName>
</protein>
<evidence type="ECO:0000313" key="17">
    <source>
        <dbReference type="Proteomes" id="UP001596456"/>
    </source>
</evidence>
<dbReference type="CDD" id="cd00075">
    <property type="entry name" value="HATPase"/>
    <property type="match status" value="1"/>
</dbReference>
<keyword evidence="6 13" id="KW-0812">Transmembrane</keyword>
<feature type="domain" description="HAMP" evidence="15">
    <location>
        <begin position="180"/>
        <end position="233"/>
    </location>
</feature>
<dbReference type="SUPFAM" id="SSF47384">
    <property type="entry name" value="Homodimeric domain of signal transducing histidine kinase"/>
    <property type="match status" value="1"/>
</dbReference>
<comment type="catalytic activity">
    <reaction evidence="1">
        <text>ATP + protein L-histidine = ADP + protein N-phospho-L-histidine.</text>
        <dbReference type="EC" id="2.7.13.3"/>
    </reaction>
</comment>
<dbReference type="SUPFAM" id="SSF55874">
    <property type="entry name" value="ATPase domain of HSP90 chaperone/DNA topoisomerase II/histidine kinase"/>
    <property type="match status" value="1"/>
</dbReference>
<keyword evidence="5" id="KW-0808">Transferase</keyword>
<evidence type="ECO:0000259" key="15">
    <source>
        <dbReference type="PROSITE" id="PS50885"/>
    </source>
</evidence>
<evidence type="ECO:0000259" key="14">
    <source>
        <dbReference type="PROSITE" id="PS50109"/>
    </source>
</evidence>
<dbReference type="GO" id="GO:0016301">
    <property type="term" value="F:kinase activity"/>
    <property type="evidence" value="ECO:0007669"/>
    <property type="project" value="UniProtKB-KW"/>
</dbReference>
<feature type="transmembrane region" description="Helical" evidence="13">
    <location>
        <begin position="15"/>
        <end position="36"/>
    </location>
</feature>
<keyword evidence="7 16" id="KW-0418">Kinase</keyword>
<keyword evidence="11" id="KW-0175">Coiled coil</keyword>
<dbReference type="SMART" id="SM00387">
    <property type="entry name" value="HATPase_c"/>
    <property type="match status" value="1"/>
</dbReference>
<feature type="region of interest" description="Disordered" evidence="12">
    <location>
        <begin position="454"/>
        <end position="489"/>
    </location>
</feature>
<keyword evidence="4" id="KW-0597">Phosphoprotein</keyword>
<dbReference type="Proteomes" id="UP001596456">
    <property type="component" value="Unassembled WGS sequence"/>
</dbReference>
<evidence type="ECO:0000256" key="1">
    <source>
        <dbReference type="ARBA" id="ARBA00000085"/>
    </source>
</evidence>
<dbReference type="PANTHER" id="PTHR45436:SF8">
    <property type="entry name" value="HISTIDINE KINASE"/>
    <property type="match status" value="1"/>
</dbReference>
<sequence length="489" mass="51813">MLRANVLRTTAFKLAGFYLVLFVFSTGAVLGVVHWFTAGFIQRHTEQTILLELGELREAGASRGREALLALLKERADVPRTAMIYAVAGADGTIAAGNLADWPPEARRGWLSFEIPQTSDSAAPHPAIAFADPLPDGGTLLVGHDMTERYLLRDQLLSAFFRAVFLAVLVGAAGAALVGRRAADRVEAINAAIDRIAEGAFSDRMPLAGTDDELDRLAGKLNRMLDEIARLMRELREVTDNVAHDLRTPLARLRARLELAASEPGLPAGHQALLDQTMAEIDRLLEIFGAILAIAAVEAGGARRDFAPVDLTALVHEVADLYGPVAEAAGLDLGVEKVGRPVVAGSRQLLAQALSNLVDNAVKYTPAGGRIRITARESQNGCDLVVSDTGPGIPPDQHDRVLERFVRLESHRGTAGHGLGLSLVAAVVRLHGATLSLEDAMPGLRVRLRLGQPGWGSAEATRDGKGSDRPGAGASDPGPSGHHGAGCQD</sequence>
<accession>A0ABW2KW82</accession>
<evidence type="ECO:0000256" key="10">
    <source>
        <dbReference type="ARBA" id="ARBA00023136"/>
    </source>
</evidence>
<evidence type="ECO:0000256" key="13">
    <source>
        <dbReference type="SAM" id="Phobius"/>
    </source>
</evidence>
<evidence type="ECO:0000256" key="4">
    <source>
        <dbReference type="ARBA" id="ARBA00022553"/>
    </source>
</evidence>
<evidence type="ECO:0000256" key="12">
    <source>
        <dbReference type="SAM" id="MobiDB-lite"/>
    </source>
</evidence>
<dbReference type="EC" id="2.7.13.3" evidence="3"/>
<evidence type="ECO:0000256" key="8">
    <source>
        <dbReference type="ARBA" id="ARBA00022989"/>
    </source>
</evidence>
<keyword evidence="17" id="KW-1185">Reference proteome</keyword>
<dbReference type="InterPro" id="IPR003660">
    <property type="entry name" value="HAMP_dom"/>
</dbReference>
<feature type="compositionally biased region" description="Low complexity" evidence="12">
    <location>
        <begin position="470"/>
        <end position="480"/>
    </location>
</feature>
<dbReference type="InterPro" id="IPR003594">
    <property type="entry name" value="HATPase_dom"/>
</dbReference>